<dbReference type="SUPFAM" id="SSF52218">
    <property type="entry name" value="Flavoproteins"/>
    <property type="match status" value="1"/>
</dbReference>
<dbReference type="InterPro" id="IPR029039">
    <property type="entry name" value="Flavoprotein-like_sf"/>
</dbReference>
<proteinExistence type="predicted"/>
<feature type="domain" description="Flavodoxin-like" evidence="1">
    <location>
        <begin position="3"/>
        <end position="168"/>
    </location>
</feature>
<dbReference type="PROSITE" id="PS50902">
    <property type="entry name" value="FLAVODOXIN_LIKE"/>
    <property type="match status" value="1"/>
</dbReference>
<dbReference type="GO" id="GO:0010181">
    <property type="term" value="F:FMN binding"/>
    <property type="evidence" value="ECO:0007669"/>
    <property type="project" value="InterPro"/>
</dbReference>
<dbReference type="InterPro" id="IPR008254">
    <property type="entry name" value="Flavodoxin/NO_synth"/>
</dbReference>
<dbReference type="Proteomes" id="UP000297983">
    <property type="component" value="Unassembled WGS sequence"/>
</dbReference>
<dbReference type="InterPro" id="IPR001226">
    <property type="entry name" value="Flavodoxin_CS"/>
</dbReference>
<evidence type="ECO:0000313" key="2">
    <source>
        <dbReference type="EMBL" id="TFD71446.1"/>
    </source>
</evidence>
<sequence length="189" mass="19812">MRALIVYESMYGNTRLIAEAIGRGLAPAEVILVPTTQAAGVDLSQVDLLVVGSPTHVHGMSRPRTRQGAIDAAVTPQRTLHLEADAAGTGVREWLAPLSGLVCRAAAFDTRQEGPILLTGHAAKSIGKDLLEAGADLVADAMSFLVTKSTVLVPGEVRRAEAWGAMLLKQVTAPPRHPPVDTGLITIAT</sequence>
<comment type="caution">
    <text evidence="2">The sequence shown here is derived from an EMBL/GenBank/DDBJ whole genome shotgun (WGS) entry which is preliminary data.</text>
</comment>
<evidence type="ECO:0000313" key="3">
    <source>
        <dbReference type="Proteomes" id="UP000297983"/>
    </source>
</evidence>
<dbReference type="RefSeq" id="WP_134551310.1">
    <property type="nucleotide sequence ID" value="NZ_SOHL01000013.1"/>
</dbReference>
<accession>A0A4R9AX99</accession>
<dbReference type="Pfam" id="PF12724">
    <property type="entry name" value="Flavodoxin_5"/>
    <property type="match status" value="1"/>
</dbReference>
<dbReference type="AlphaFoldDB" id="A0A4R9AX99"/>
<dbReference type="InterPro" id="IPR026816">
    <property type="entry name" value="Flavodoxin_dom"/>
</dbReference>
<reference evidence="2 3" key="1">
    <citation type="submission" date="2019-03" db="EMBL/GenBank/DDBJ databases">
        <title>Genomics of glacier-inhabiting Cryobacterium strains.</title>
        <authorList>
            <person name="Liu Q."/>
            <person name="Xin Y.-H."/>
        </authorList>
    </citation>
    <scope>NUCLEOTIDE SEQUENCE [LARGE SCALE GENOMIC DNA]</scope>
    <source>
        <strain evidence="2 3">Hz16</strain>
    </source>
</reference>
<protein>
    <submittedName>
        <fullName evidence="2">Flavodoxin family protein</fullName>
    </submittedName>
</protein>
<keyword evidence="3" id="KW-1185">Reference proteome</keyword>
<gene>
    <name evidence="2" type="ORF">E3T50_07780</name>
</gene>
<evidence type="ECO:0000259" key="1">
    <source>
        <dbReference type="PROSITE" id="PS50902"/>
    </source>
</evidence>
<dbReference type="PROSITE" id="PS00201">
    <property type="entry name" value="FLAVODOXIN"/>
    <property type="match status" value="1"/>
</dbReference>
<dbReference type="GO" id="GO:0009055">
    <property type="term" value="F:electron transfer activity"/>
    <property type="evidence" value="ECO:0007669"/>
    <property type="project" value="InterPro"/>
</dbReference>
<name>A0A4R9AX99_9MICO</name>
<dbReference type="EMBL" id="SOHL01000013">
    <property type="protein sequence ID" value="TFD71446.1"/>
    <property type="molecule type" value="Genomic_DNA"/>
</dbReference>
<organism evidence="2 3">
    <name type="scientific">Cryobacterium gelidum</name>
    <dbReference type="NCBI Taxonomy" id="1259164"/>
    <lineage>
        <taxon>Bacteria</taxon>
        <taxon>Bacillati</taxon>
        <taxon>Actinomycetota</taxon>
        <taxon>Actinomycetes</taxon>
        <taxon>Micrococcales</taxon>
        <taxon>Microbacteriaceae</taxon>
        <taxon>Cryobacterium</taxon>
    </lineage>
</organism>
<dbReference type="Gene3D" id="3.40.50.360">
    <property type="match status" value="1"/>
</dbReference>